<dbReference type="OrthoDB" id="3202396at2759"/>
<evidence type="ECO:0000313" key="2">
    <source>
        <dbReference type="EMBL" id="KAF4460635.1"/>
    </source>
</evidence>
<organism evidence="2 3">
    <name type="scientific">Fusarium albosuccineum</name>
    <dbReference type="NCBI Taxonomy" id="1237068"/>
    <lineage>
        <taxon>Eukaryota</taxon>
        <taxon>Fungi</taxon>
        <taxon>Dikarya</taxon>
        <taxon>Ascomycota</taxon>
        <taxon>Pezizomycotina</taxon>
        <taxon>Sordariomycetes</taxon>
        <taxon>Hypocreomycetidae</taxon>
        <taxon>Hypocreales</taxon>
        <taxon>Nectriaceae</taxon>
        <taxon>Fusarium</taxon>
        <taxon>Fusarium decemcellulare species complex</taxon>
    </lineage>
</organism>
<evidence type="ECO:0000313" key="3">
    <source>
        <dbReference type="Proteomes" id="UP000554235"/>
    </source>
</evidence>
<proteinExistence type="predicted"/>
<name>A0A8H4P655_9HYPO</name>
<dbReference type="Pfam" id="PF13826">
    <property type="entry name" value="Monooxy_af470-like"/>
    <property type="match status" value="1"/>
</dbReference>
<dbReference type="AlphaFoldDB" id="A0A8H4P655"/>
<protein>
    <recommendedName>
        <fullName evidence="4">Monooxygenase</fullName>
    </recommendedName>
</protein>
<comment type="caution">
    <text evidence="2">The sequence shown here is derived from an EMBL/GenBank/DDBJ whole genome shotgun (WGS) entry which is preliminary data.</text>
</comment>
<sequence length="285" mass="32087">MKGPEFQPKLAPTKKPLTYIPKTETFFIFKDGLKPHTVILVGSILQLVLCAALPLRWASVPPAILVLNSAITTVLQVQSPKSNGYNEKVVPGRTTAQLPNSNGDFGNKPGAKPVVVFHLGVQVNHPLGLAAPSFSKVAEYFLAMQKELSNRREDFGMLGFSNWRGDERRSNNTLLLVYYFRDIEGLHRFAHEELHRKAWDWINKSKLKHIGIFHETFCVPAHAYETVYVNCHPVMLGRASVKTTGVQEEEEEKWVNSLVSADIPTLKTQWARLSKDEKGNPKDME</sequence>
<accession>A0A8H4P655</accession>
<dbReference type="InterPro" id="IPR025444">
    <property type="entry name" value="Monooxy_af470"/>
</dbReference>
<dbReference type="EMBL" id="JAADYS010001901">
    <property type="protein sequence ID" value="KAF4460635.1"/>
    <property type="molecule type" value="Genomic_DNA"/>
</dbReference>
<dbReference type="Proteomes" id="UP000554235">
    <property type="component" value="Unassembled WGS sequence"/>
</dbReference>
<feature type="compositionally biased region" description="Polar residues" evidence="1">
    <location>
        <begin position="94"/>
        <end position="104"/>
    </location>
</feature>
<gene>
    <name evidence="2" type="ORF">FALBO_12580</name>
</gene>
<evidence type="ECO:0008006" key="4">
    <source>
        <dbReference type="Google" id="ProtNLM"/>
    </source>
</evidence>
<feature type="region of interest" description="Disordered" evidence="1">
    <location>
        <begin position="85"/>
        <end position="104"/>
    </location>
</feature>
<evidence type="ECO:0000256" key="1">
    <source>
        <dbReference type="SAM" id="MobiDB-lite"/>
    </source>
</evidence>
<reference evidence="2 3" key="1">
    <citation type="submission" date="2020-01" db="EMBL/GenBank/DDBJ databases">
        <title>Identification and distribution of gene clusters putatively required for synthesis of sphingolipid metabolism inhibitors in phylogenetically diverse species of the filamentous fungus Fusarium.</title>
        <authorList>
            <person name="Kim H.-S."/>
            <person name="Busman M."/>
            <person name="Brown D.W."/>
            <person name="Divon H."/>
            <person name="Uhlig S."/>
            <person name="Proctor R.H."/>
        </authorList>
    </citation>
    <scope>NUCLEOTIDE SEQUENCE [LARGE SCALE GENOMIC DNA]</scope>
    <source>
        <strain evidence="2 3">NRRL 20459</strain>
    </source>
</reference>
<keyword evidence="3" id="KW-1185">Reference proteome</keyword>